<sequence>MVEYVGVLTIELVEGADLAGVDINGKCDPYVTFHLGEQSITSTRINNNVNPHWRQTLMLSWDGTSPLIAEVFDHNKISSDRAMGRAVIDAQSLAPLLKTATTTNETVDDWYQVLMPREWAHNFGEHMVAGAEGMGKGLYKGITGVWKDPIKGAKQDGLGGFAKGVGRGVAGIVYRPIKGLGSMVKQTALSVGVGNKKRGSSCEELVEAGALHLRLALQKF</sequence>
<dbReference type="EMBL" id="GL376596">
    <property type="status" value="NOT_ANNOTATED_CDS"/>
    <property type="molecule type" value="Genomic_DNA"/>
</dbReference>
<dbReference type="InterPro" id="IPR035892">
    <property type="entry name" value="C2_domain_sf"/>
</dbReference>
<dbReference type="eggNOG" id="KOG1030">
    <property type="taxonomic scope" value="Eukaryota"/>
</dbReference>
<dbReference type="PROSITE" id="PS50004">
    <property type="entry name" value="C2"/>
    <property type="match status" value="1"/>
</dbReference>
<dbReference type="PANTHER" id="PTHR46220">
    <property type="entry name" value="ADP-RIBOSYLATION FACTOR GTPASE-ACTIVATING PROTEIN AGD12"/>
    <property type="match status" value="1"/>
</dbReference>
<accession>K3X040</accession>
<dbReference type="eggNOG" id="KOG1809">
    <property type="taxonomic scope" value="Eukaryota"/>
</dbReference>
<reference evidence="3" key="2">
    <citation type="submission" date="2010-04" db="EMBL/GenBank/DDBJ databases">
        <authorList>
            <person name="Buell R."/>
            <person name="Hamilton J."/>
            <person name="Hostetler J."/>
        </authorList>
    </citation>
    <scope>NUCLEOTIDE SEQUENCE [LARGE SCALE GENOMIC DNA]</scope>
    <source>
        <strain evidence="3">DAOM:BR144</strain>
    </source>
</reference>
<dbReference type="SUPFAM" id="SSF49562">
    <property type="entry name" value="C2 domain (Calcium/lipid-binding domain, CaLB)"/>
    <property type="match status" value="1"/>
</dbReference>
<evidence type="ECO:0000259" key="1">
    <source>
        <dbReference type="PROSITE" id="PS50004"/>
    </source>
</evidence>
<reference evidence="2" key="3">
    <citation type="submission" date="2015-02" db="UniProtKB">
        <authorList>
            <consortium name="EnsemblProtists"/>
        </authorList>
    </citation>
    <scope>IDENTIFICATION</scope>
    <source>
        <strain evidence="2">DAOM BR144</strain>
    </source>
</reference>
<dbReference type="Pfam" id="PF00168">
    <property type="entry name" value="C2"/>
    <property type="match status" value="1"/>
</dbReference>
<evidence type="ECO:0000313" key="2">
    <source>
        <dbReference type="EnsemblProtists" id="PYU1_T010589"/>
    </source>
</evidence>
<dbReference type="AlphaFoldDB" id="K3X040"/>
<proteinExistence type="predicted"/>
<keyword evidence="3" id="KW-1185">Reference proteome</keyword>
<dbReference type="STRING" id="431595.K3X040"/>
<dbReference type="InterPro" id="IPR044518">
    <property type="entry name" value="ARF_GAP_AGD11/12/13"/>
</dbReference>
<reference evidence="3" key="1">
    <citation type="journal article" date="2010" name="Genome Biol.">
        <title>Genome sequence of the necrotrophic plant pathogen Pythium ultimum reveals original pathogenicity mechanisms and effector repertoire.</title>
        <authorList>
            <person name="Levesque C.A."/>
            <person name="Brouwer H."/>
            <person name="Cano L."/>
            <person name="Hamilton J.P."/>
            <person name="Holt C."/>
            <person name="Huitema E."/>
            <person name="Raffaele S."/>
            <person name="Robideau G.P."/>
            <person name="Thines M."/>
            <person name="Win J."/>
            <person name="Zerillo M.M."/>
            <person name="Beakes G.W."/>
            <person name="Boore J.L."/>
            <person name="Busam D."/>
            <person name="Dumas B."/>
            <person name="Ferriera S."/>
            <person name="Fuerstenberg S.I."/>
            <person name="Gachon C.M."/>
            <person name="Gaulin E."/>
            <person name="Govers F."/>
            <person name="Grenville-Briggs L."/>
            <person name="Horner N."/>
            <person name="Hostetler J."/>
            <person name="Jiang R.H."/>
            <person name="Johnson J."/>
            <person name="Krajaejun T."/>
            <person name="Lin H."/>
            <person name="Meijer H.J."/>
            <person name="Moore B."/>
            <person name="Morris P."/>
            <person name="Phuntmart V."/>
            <person name="Puiu D."/>
            <person name="Shetty J."/>
            <person name="Stajich J.E."/>
            <person name="Tripathy S."/>
            <person name="Wawra S."/>
            <person name="van West P."/>
            <person name="Whitty B.R."/>
            <person name="Coutinho P.M."/>
            <person name="Henrissat B."/>
            <person name="Martin F."/>
            <person name="Thomas P.D."/>
            <person name="Tyler B.M."/>
            <person name="De Vries R.P."/>
            <person name="Kamoun S."/>
            <person name="Yandell M."/>
            <person name="Tisserat N."/>
            <person name="Buell C.R."/>
        </authorList>
    </citation>
    <scope>NUCLEOTIDE SEQUENCE</scope>
    <source>
        <strain evidence="3">DAOM:BR144</strain>
    </source>
</reference>
<dbReference type="GO" id="GO:0005096">
    <property type="term" value="F:GTPase activator activity"/>
    <property type="evidence" value="ECO:0007669"/>
    <property type="project" value="InterPro"/>
</dbReference>
<dbReference type="Proteomes" id="UP000019132">
    <property type="component" value="Unassembled WGS sequence"/>
</dbReference>
<dbReference type="HOGENOM" id="CLU_1258347_0_0_1"/>
<feature type="domain" description="C2" evidence="1">
    <location>
        <begin position="1"/>
        <end position="111"/>
    </location>
</feature>
<organism evidence="2 3">
    <name type="scientific">Globisporangium ultimum (strain ATCC 200006 / CBS 805.95 / DAOM BR144)</name>
    <name type="common">Pythium ultimum</name>
    <dbReference type="NCBI Taxonomy" id="431595"/>
    <lineage>
        <taxon>Eukaryota</taxon>
        <taxon>Sar</taxon>
        <taxon>Stramenopiles</taxon>
        <taxon>Oomycota</taxon>
        <taxon>Peronosporomycetes</taxon>
        <taxon>Pythiales</taxon>
        <taxon>Pythiaceae</taxon>
        <taxon>Globisporangium</taxon>
    </lineage>
</organism>
<protein>
    <recommendedName>
        <fullName evidence="1">C2 domain-containing protein</fullName>
    </recommendedName>
</protein>
<dbReference type="InterPro" id="IPR000008">
    <property type="entry name" value="C2_dom"/>
</dbReference>
<name>K3X040_GLOUD</name>
<dbReference type="InParanoid" id="K3X040"/>
<dbReference type="SMART" id="SM00239">
    <property type="entry name" value="C2"/>
    <property type="match status" value="1"/>
</dbReference>
<evidence type="ECO:0000313" key="3">
    <source>
        <dbReference type="Proteomes" id="UP000019132"/>
    </source>
</evidence>
<dbReference type="EnsemblProtists" id="PYU1_T010589">
    <property type="protein sequence ID" value="PYU1_T010589"/>
    <property type="gene ID" value="PYU1_G010566"/>
</dbReference>
<dbReference type="GO" id="GO:0005543">
    <property type="term" value="F:phospholipid binding"/>
    <property type="evidence" value="ECO:0007669"/>
    <property type="project" value="InterPro"/>
</dbReference>
<dbReference type="Gene3D" id="2.60.40.150">
    <property type="entry name" value="C2 domain"/>
    <property type="match status" value="1"/>
</dbReference>
<dbReference type="OMA" id="MPREWAH"/>
<dbReference type="VEuPathDB" id="FungiDB:PYU1_G010566"/>
<dbReference type="PANTHER" id="PTHR46220:SF1">
    <property type="entry name" value="ADP-RIBOSYLATION FACTOR GTPASE-ACTIVATING PROTEIN AGD12"/>
    <property type="match status" value="1"/>
</dbReference>